<dbReference type="GO" id="GO:0046491">
    <property type="term" value="P:L-methylmalonyl-CoA metabolic process"/>
    <property type="evidence" value="ECO:0007669"/>
    <property type="project" value="TreeGrafter"/>
</dbReference>
<evidence type="ECO:0000256" key="1">
    <source>
        <dbReference type="ARBA" id="ARBA00022723"/>
    </source>
</evidence>
<dbReference type="GO" id="GO:0004493">
    <property type="term" value="F:methylmalonyl-CoA epimerase activity"/>
    <property type="evidence" value="ECO:0007669"/>
    <property type="project" value="TreeGrafter"/>
</dbReference>
<dbReference type="InterPro" id="IPR051785">
    <property type="entry name" value="MMCE/EMCE_epimerase"/>
</dbReference>
<dbReference type="EMBL" id="FXAO01000011">
    <property type="protein sequence ID" value="SMG50634.1"/>
    <property type="molecule type" value="Genomic_DNA"/>
</dbReference>
<evidence type="ECO:0000313" key="4">
    <source>
        <dbReference type="Proteomes" id="UP000193420"/>
    </source>
</evidence>
<dbReference type="AlphaFoldDB" id="A0A1X7LAX9"/>
<dbReference type="STRING" id="188872.SAMN03080602_04010"/>
<dbReference type="Proteomes" id="UP000193420">
    <property type="component" value="Unassembled WGS sequence"/>
</dbReference>
<dbReference type="GO" id="GO:0046872">
    <property type="term" value="F:metal ion binding"/>
    <property type="evidence" value="ECO:0007669"/>
    <property type="project" value="UniProtKB-KW"/>
</dbReference>
<dbReference type="InterPro" id="IPR004360">
    <property type="entry name" value="Glyas_Fos-R_dOase_dom"/>
</dbReference>
<keyword evidence="3" id="KW-0456">Lyase</keyword>
<dbReference type="Pfam" id="PF00903">
    <property type="entry name" value="Glyoxalase"/>
    <property type="match status" value="1"/>
</dbReference>
<accession>A0A1X7LAX9</accession>
<protein>
    <submittedName>
        <fullName evidence="3">Lactoylglutathione lyase</fullName>
    </submittedName>
</protein>
<dbReference type="CDD" id="cd06587">
    <property type="entry name" value="VOC"/>
    <property type="match status" value="1"/>
</dbReference>
<reference evidence="4" key="1">
    <citation type="submission" date="2017-04" db="EMBL/GenBank/DDBJ databases">
        <authorList>
            <person name="Varghese N."/>
            <person name="Submissions S."/>
        </authorList>
    </citation>
    <scope>NUCLEOTIDE SEQUENCE [LARGE SCALE GENOMIC DNA]</scope>
    <source>
        <strain evidence="4">DSM 19835</strain>
    </source>
</reference>
<sequence>MQKTTSFLQDNFNGLQHLGLPVSNLKASVEFYESLGFKRIMTSQVEVVHENDAILVAMMERQRVIIELYQVTKKEMTELKSRKDGHVDHIAFDVNDVEKAFKELKEGGFTMIEEKPVFLDFWEKGCKYFAIRGLDGEKLEFNQIM</sequence>
<keyword evidence="4" id="KW-1185">Reference proteome</keyword>
<feature type="domain" description="VOC" evidence="2">
    <location>
        <begin position="14"/>
        <end position="144"/>
    </location>
</feature>
<dbReference type="InterPro" id="IPR037523">
    <property type="entry name" value="VOC_core"/>
</dbReference>
<dbReference type="PANTHER" id="PTHR43048">
    <property type="entry name" value="METHYLMALONYL-COA EPIMERASE"/>
    <property type="match status" value="1"/>
</dbReference>
<dbReference type="RefSeq" id="WP_085500682.1">
    <property type="nucleotide sequence ID" value="NZ_FXAO01000011.1"/>
</dbReference>
<dbReference type="PROSITE" id="PS51819">
    <property type="entry name" value="VOC"/>
    <property type="match status" value="1"/>
</dbReference>
<evidence type="ECO:0000259" key="2">
    <source>
        <dbReference type="PROSITE" id="PS51819"/>
    </source>
</evidence>
<proteinExistence type="predicted"/>
<dbReference type="PANTHER" id="PTHR43048:SF3">
    <property type="entry name" value="METHYLMALONYL-COA EPIMERASE, MITOCHONDRIAL"/>
    <property type="match status" value="1"/>
</dbReference>
<keyword evidence="1" id="KW-0479">Metal-binding</keyword>
<gene>
    <name evidence="3" type="ORF">SAMN03080602_04010</name>
</gene>
<dbReference type="InterPro" id="IPR029068">
    <property type="entry name" value="Glyas_Bleomycin-R_OHBP_Dase"/>
</dbReference>
<name>A0A1X7LAX9_9FLAO</name>
<dbReference type="Gene3D" id="3.10.180.10">
    <property type="entry name" value="2,3-Dihydroxybiphenyl 1,2-Dioxygenase, domain 1"/>
    <property type="match status" value="1"/>
</dbReference>
<evidence type="ECO:0000313" key="3">
    <source>
        <dbReference type="EMBL" id="SMG50634.1"/>
    </source>
</evidence>
<dbReference type="SUPFAM" id="SSF54593">
    <property type="entry name" value="Glyoxalase/Bleomycin resistance protein/Dihydroxybiphenyl dioxygenase"/>
    <property type="match status" value="1"/>
</dbReference>
<dbReference type="GO" id="GO:0016829">
    <property type="term" value="F:lyase activity"/>
    <property type="evidence" value="ECO:0007669"/>
    <property type="project" value="UniProtKB-KW"/>
</dbReference>
<dbReference type="OrthoDB" id="9795618at2"/>
<organism evidence="3 4">
    <name type="scientific">Arenibacter troitsensis</name>
    <dbReference type="NCBI Taxonomy" id="188872"/>
    <lineage>
        <taxon>Bacteria</taxon>
        <taxon>Pseudomonadati</taxon>
        <taxon>Bacteroidota</taxon>
        <taxon>Flavobacteriia</taxon>
        <taxon>Flavobacteriales</taxon>
        <taxon>Flavobacteriaceae</taxon>
        <taxon>Arenibacter</taxon>
    </lineage>
</organism>